<sequence>MRKFFYYFLSTVIIGCMIFFGAKYQFYLGEEASQTFEMIPYLIFVTIFPILIGMLLRLPKLIIEVKDKKRWTFDWLKLVAIGIPALYIALLPVMPFTLAGTRLLFAKEVMLTDNTTLITTAGIVFGYVLLDILKK</sequence>
<feature type="transmembrane region" description="Helical" evidence="1">
    <location>
        <begin position="5"/>
        <end position="26"/>
    </location>
</feature>
<evidence type="ECO:0000313" key="3">
    <source>
        <dbReference type="Proteomes" id="UP000339690"/>
    </source>
</evidence>
<evidence type="ECO:0000256" key="1">
    <source>
        <dbReference type="SAM" id="Phobius"/>
    </source>
</evidence>
<keyword evidence="3" id="KW-1185">Reference proteome</keyword>
<dbReference type="AlphaFoldDB" id="A0A5Q2TGC2"/>
<dbReference type="EMBL" id="CP045915">
    <property type="protein sequence ID" value="QGH33726.1"/>
    <property type="molecule type" value="Genomic_DNA"/>
</dbReference>
<reference evidence="2 3" key="1">
    <citation type="submission" date="2019-11" db="EMBL/GenBank/DDBJ databases">
        <title>Gracilibacillus salitolerans sp. nov., a moderate halophile isolated from a saline soil in northwest China.</title>
        <authorList>
            <person name="Gan L."/>
        </authorList>
    </citation>
    <scope>NUCLEOTIDE SEQUENCE [LARGE SCALE GENOMIC DNA]</scope>
    <source>
        <strain evidence="2 3">SCU50</strain>
    </source>
</reference>
<dbReference type="KEGG" id="grc:GI584_06710"/>
<organism evidence="2 3">
    <name type="scientific">Gracilibacillus salitolerans</name>
    <dbReference type="NCBI Taxonomy" id="2663022"/>
    <lineage>
        <taxon>Bacteria</taxon>
        <taxon>Bacillati</taxon>
        <taxon>Bacillota</taxon>
        <taxon>Bacilli</taxon>
        <taxon>Bacillales</taxon>
        <taxon>Bacillaceae</taxon>
        <taxon>Gracilibacillus</taxon>
    </lineage>
</organism>
<name>A0A5Q2TGC2_9BACI</name>
<feature type="transmembrane region" description="Helical" evidence="1">
    <location>
        <begin position="38"/>
        <end position="58"/>
    </location>
</feature>
<accession>A0A5Q2TGC2</accession>
<dbReference type="PROSITE" id="PS51257">
    <property type="entry name" value="PROKAR_LIPOPROTEIN"/>
    <property type="match status" value="1"/>
</dbReference>
<feature type="transmembrane region" description="Helical" evidence="1">
    <location>
        <begin position="78"/>
        <end position="96"/>
    </location>
</feature>
<gene>
    <name evidence="2" type="ORF">GI584_06710</name>
</gene>
<proteinExistence type="predicted"/>
<dbReference type="Proteomes" id="UP000339690">
    <property type="component" value="Chromosome"/>
</dbReference>
<keyword evidence="1" id="KW-0472">Membrane</keyword>
<keyword evidence="1" id="KW-1133">Transmembrane helix</keyword>
<protein>
    <submittedName>
        <fullName evidence="2">Uncharacterized protein</fullName>
    </submittedName>
</protein>
<feature type="transmembrane region" description="Helical" evidence="1">
    <location>
        <begin position="116"/>
        <end position="133"/>
    </location>
</feature>
<evidence type="ECO:0000313" key="2">
    <source>
        <dbReference type="EMBL" id="QGH33726.1"/>
    </source>
</evidence>
<keyword evidence="1" id="KW-0812">Transmembrane</keyword>